<dbReference type="AlphaFoldDB" id="A0A069DT62"/>
<dbReference type="InterPro" id="IPR015443">
    <property type="entry name" value="Aldose_1-epimerase"/>
</dbReference>
<comment type="similarity">
    <text evidence="5 9">Belongs to the aldose epimerase family.</text>
</comment>
<feature type="binding site" evidence="12">
    <location>
        <begin position="200"/>
        <end position="202"/>
    </location>
    <ligand>
        <name>beta-D-galactose</name>
        <dbReference type="ChEBI" id="CHEBI:27667"/>
    </ligand>
</feature>
<dbReference type="EC" id="5.1.3.3" evidence="9"/>
<feature type="binding site" evidence="12">
    <location>
        <begin position="103"/>
        <end position="104"/>
    </location>
    <ligand>
        <name>beta-D-galactose</name>
        <dbReference type="ChEBI" id="CHEBI:27667"/>
    </ligand>
</feature>
<dbReference type="GO" id="GO:0030246">
    <property type="term" value="F:carbohydrate binding"/>
    <property type="evidence" value="ECO:0007669"/>
    <property type="project" value="InterPro"/>
</dbReference>
<proteinExistence type="evidence at transcript level"/>
<evidence type="ECO:0000256" key="2">
    <source>
        <dbReference type="ARBA" id="ARBA00001712"/>
    </source>
</evidence>
<comment type="pathway">
    <text evidence="3">Carbohydrate metabolism; galactose metabolism.</text>
</comment>
<evidence type="ECO:0000256" key="12">
    <source>
        <dbReference type="PIRSR" id="PIRSR005096-3"/>
    </source>
</evidence>
<evidence type="ECO:0000256" key="6">
    <source>
        <dbReference type="ARBA" id="ARBA00023235"/>
    </source>
</evidence>
<feature type="active site" description="Proton acceptor" evidence="10">
    <location>
        <position position="332"/>
    </location>
</feature>
<dbReference type="PANTHER" id="PTHR10091:SF0">
    <property type="entry name" value="GALACTOSE MUTAROTASE"/>
    <property type="match status" value="1"/>
</dbReference>
<comment type="catalytic activity">
    <reaction evidence="1 9">
        <text>alpha-D-glucose = beta-D-glucose</text>
        <dbReference type="Rhea" id="RHEA:10264"/>
        <dbReference type="ChEBI" id="CHEBI:15903"/>
        <dbReference type="ChEBI" id="CHEBI:17925"/>
        <dbReference type="EC" id="5.1.3.3"/>
    </reaction>
</comment>
<dbReference type="InterPro" id="IPR011013">
    <property type="entry name" value="Gal_mutarotase_sf_dom"/>
</dbReference>
<dbReference type="InterPro" id="IPR018052">
    <property type="entry name" value="Ald1_epimerase_CS"/>
</dbReference>
<evidence type="ECO:0000256" key="10">
    <source>
        <dbReference type="PIRSR" id="PIRSR005096-1"/>
    </source>
</evidence>
<dbReference type="PIRSF" id="PIRSF005096">
    <property type="entry name" value="GALM"/>
    <property type="match status" value="1"/>
</dbReference>
<feature type="region of interest" description="Disordered" evidence="13">
    <location>
        <begin position="370"/>
        <end position="392"/>
    </location>
</feature>
<evidence type="ECO:0000313" key="14">
    <source>
        <dbReference type="EMBL" id="JAC87140.1"/>
    </source>
</evidence>
<feature type="active site" description="Proton donor" evidence="10">
    <location>
        <position position="200"/>
    </location>
</feature>
<evidence type="ECO:0000256" key="7">
    <source>
        <dbReference type="ARBA" id="ARBA00023277"/>
    </source>
</evidence>
<evidence type="ECO:0000256" key="1">
    <source>
        <dbReference type="ARBA" id="ARBA00001614"/>
    </source>
</evidence>
<keyword evidence="6 9" id="KW-0413">Isomerase</keyword>
<evidence type="ECO:0000256" key="11">
    <source>
        <dbReference type="PIRSR" id="PIRSR005096-2"/>
    </source>
</evidence>
<dbReference type="InterPro" id="IPR014718">
    <property type="entry name" value="GH-type_carb-bd"/>
</dbReference>
<evidence type="ECO:0000256" key="13">
    <source>
        <dbReference type="SAM" id="MobiDB-lite"/>
    </source>
</evidence>
<dbReference type="EMBL" id="GBGD01001749">
    <property type="protein sequence ID" value="JAC87140.1"/>
    <property type="molecule type" value="mRNA"/>
</dbReference>
<dbReference type="GO" id="GO:0033499">
    <property type="term" value="P:galactose catabolic process via UDP-galactose, Leloir pathway"/>
    <property type="evidence" value="ECO:0007669"/>
    <property type="project" value="TreeGrafter"/>
</dbReference>
<evidence type="ECO:0000256" key="3">
    <source>
        <dbReference type="ARBA" id="ARBA00004947"/>
    </source>
</evidence>
<dbReference type="Gene3D" id="2.70.98.10">
    <property type="match status" value="1"/>
</dbReference>
<evidence type="ECO:0000256" key="9">
    <source>
        <dbReference type="PIRNR" id="PIRNR005096"/>
    </source>
</evidence>
<dbReference type="PANTHER" id="PTHR10091">
    <property type="entry name" value="ALDOSE-1-EPIMERASE"/>
    <property type="match status" value="1"/>
</dbReference>
<keyword evidence="7 9" id="KW-0119">Carbohydrate metabolism</keyword>
<dbReference type="UniPathway" id="UPA00242"/>
<dbReference type="CDD" id="cd09019">
    <property type="entry name" value="galactose_mutarotase_like"/>
    <property type="match status" value="1"/>
</dbReference>
<organism evidence="14">
    <name type="scientific">Panstrongylus megistus</name>
    <dbReference type="NCBI Taxonomy" id="65343"/>
    <lineage>
        <taxon>Eukaryota</taxon>
        <taxon>Metazoa</taxon>
        <taxon>Ecdysozoa</taxon>
        <taxon>Arthropoda</taxon>
        <taxon>Hexapoda</taxon>
        <taxon>Insecta</taxon>
        <taxon>Pterygota</taxon>
        <taxon>Neoptera</taxon>
        <taxon>Paraneoptera</taxon>
        <taxon>Hemiptera</taxon>
        <taxon>Heteroptera</taxon>
        <taxon>Panheteroptera</taxon>
        <taxon>Cimicomorpha</taxon>
        <taxon>Reduviidae</taxon>
        <taxon>Triatominae</taxon>
        <taxon>Panstrongylus</taxon>
    </lineage>
</organism>
<name>A0A069DT62_9HEMI</name>
<evidence type="ECO:0000256" key="5">
    <source>
        <dbReference type="ARBA" id="ARBA00006206"/>
    </source>
</evidence>
<comment type="function">
    <text evidence="8">Mutarotase that catalyzes the interconversion of beta-D-galactose and alpha-D-galactose during galactose metabolism. Beta-D-galactose is metabolized in the liver into glucose 1-phosphate, the primary metabolic fuel, by the action of four enzymes that constitute the Leloir pathway: GALM, GALK1 (galactokinase), GALT (galactose-1-phosphate uridylyltransferase) and GALE (UDP-galactose-4'-epimerase). Involved in the maintenance of the equilibrium between the beta- and alpha-anomers of galactose, therefore ensuring a sufficient supply of the alpha-anomer for GALK1. Also active on D-glucose although shows a preference for galactose over glucose.</text>
</comment>
<dbReference type="UniPathway" id="UPA00214"/>
<accession>A0A069DT62</accession>
<evidence type="ECO:0000256" key="8">
    <source>
        <dbReference type="ARBA" id="ARBA00045743"/>
    </source>
</evidence>
<dbReference type="GO" id="GO:0006006">
    <property type="term" value="P:glucose metabolic process"/>
    <property type="evidence" value="ECO:0007669"/>
    <property type="project" value="TreeGrafter"/>
</dbReference>
<reference evidence="14" key="1">
    <citation type="journal article" date="2015" name="J. Med. Entomol.">
        <title>A Deep Insight Into the Sialotranscriptome of the Chagas Disease Vector, Panstrongylus megistus (Hemiptera: Heteroptera).</title>
        <authorList>
            <person name="Ribeiro J.M."/>
            <person name="Schwarz A."/>
            <person name="Francischetti I.M."/>
        </authorList>
    </citation>
    <scope>NUCLEOTIDE SEQUENCE</scope>
    <source>
        <tissue evidence="14">Salivary glands</tissue>
    </source>
</reference>
<dbReference type="InterPro" id="IPR008183">
    <property type="entry name" value="Aldose_1/G6P_1-epimerase"/>
</dbReference>
<dbReference type="Pfam" id="PF01263">
    <property type="entry name" value="Aldose_epim"/>
    <property type="match status" value="1"/>
</dbReference>
<dbReference type="GO" id="GO:0004034">
    <property type="term" value="F:aldose 1-epimerase activity"/>
    <property type="evidence" value="ECO:0007669"/>
    <property type="project" value="UniProtKB-EC"/>
</dbReference>
<evidence type="ECO:0000256" key="4">
    <source>
        <dbReference type="ARBA" id="ARBA00005028"/>
    </source>
</evidence>
<comment type="pathway">
    <text evidence="4 9">Carbohydrate metabolism; hexose metabolism.</text>
</comment>
<feature type="binding site" evidence="11">
    <location>
        <position position="270"/>
    </location>
    <ligand>
        <name>beta-D-galactose</name>
        <dbReference type="ChEBI" id="CHEBI:27667"/>
    </ligand>
</feature>
<protein>
    <recommendedName>
        <fullName evidence="9">Aldose 1-epimerase</fullName>
        <ecNumber evidence="9">5.1.3.3</ecNumber>
    </recommendedName>
</protein>
<dbReference type="SUPFAM" id="SSF74650">
    <property type="entry name" value="Galactose mutarotase-like"/>
    <property type="match status" value="1"/>
</dbReference>
<sequence>MAEEDKQLNIDELMMHNFASTITKSCYANIIMPDIGPVEIDKYTLDNGFMSVDIINYGSTITSIRLPDNDNRQSDIVLGFDDIHGYMSAKNPYFGSIIGRVANRISEASYEYNGFKHYLSKNCGPNTLHGGVRGFDKKIWNAQIVNHNALWMTYTSPDLEEGFPGDLEVIAKYVLTHDNYLVLRITASTNKVTPVNITNHSYFNLAGHETGSEGLYDHDLKIFSNKYTELEQEFMVPTGRVLSVKNTAYDFRKFTSVGDAIKNTEFKGIDINYCFAKDTLKTIARLKHPASGRSLQLYSNQSGVQLYTSNYVENIQGKKGVVYQKHSALCLEPQGYPDAVNIKKFPSPWLYPKDIYEHIIVYKFRVEKLADSENEPEKQEAKGKEEKEEAAS</sequence>
<comment type="catalytic activity">
    <reaction evidence="2">
        <text>alpha-D-galactose = beta-D-galactose</text>
        <dbReference type="Rhea" id="RHEA:28675"/>
        <dbReference type="ChEBI" id="CHEBI:27667"/>
        <dbReference type="ChEBI" id="CHEBI:28061"/>
        <dbReference type="EC" id="5.1.3.3"/>
    </reaction>
    <physiologicalReaction direction="right-to-left" evidence="2">
        <dbReference type="Rhea" id="RHEA:28677"/>
    </physiologicalReaction>
</comment>
<dbReference type="PROSITE" id="PS00545">
    <property type="entry name" value="ALDOSE_1_EPIMERASE"/>
    <property type="match status" value="1"/>
</dbReference>
<dbReference type="InterPro" id="IPR047215">
    <property type="entry name" value="Galactose_mutarotase-like"/>
</dbReference>